<dbReference type="PANTHER" id="PTHR39206:SF1">
    <property type="entry name" value="SLL8004 PROTEIN"/>
    <property type="match status" value="1"/>
</dbReference>
<sequence length="193" mass="21620">MPNLYIISGCNGAGKTTASYTILPEILHCREFVNADNIAAGLSPFNPESVAVEAGRLMLKRIHLLLEEKADFAFETTLATRSYQSLIKKAKNEGYQVTLLYFWLSSPEVARKRVDERVGNGGHNIPSDVITRRYYRGIHNLIHIYIPICYEWSVINSMTTIPTTVASGFGGGEKLIINSEIWDIILKQSQLND</sequence>
<dbReference type="RefSeq" id="WP_169228686.1">
    <property type="nucleotide sequence ID" value="NZ_JABBGC010000004.1"/>
</dbReference>
<organism evidence="4 5">
    <name type="scientific">Chitinophaga fulva</name>
    <dbReference type="NCBI Taxonomy" id="2728842"/>
    <lineage>
        <taxon>Bacteria</taxon>
        <taxon>Pseudomonadati</taxon>
        <taxon>Bacteroidota</taxon>
        <taxon>Chitinophagia</taxon>
        <taxon>Chitinophagales</taxon>
        <taxon>Chitinophagaceae</taxon>
        <taxon>Chitinophaga</taxon>
    </lineage>
</organism>
<dbReference type="InterPro" id="IPR027417">
    <property type="entry name" value="P-loop_NTPase"/>
</dbReference>
<evidence type="ECO:0000313" key="4">
    <source>
        <dbReference type="EMBL" id="NML41650.1"/>
    </source>
</evidence>
<dbReference type="PANTHER" id="PTHR39206">
    <property type="entry name" value="SLL8004 PROTEIN"/>
    <property type="match status" value="1"/>
</dbReference>
<proteinExistence type="predicted"/>
<keyword evidence="5" id="KW-1185">Reference proteome</keyword>
<dbReference type="EMBL" id="JABBGC010000004">
    <property type="protein sequence ID" value="NML41650.1"/>
    <property type="molecule type" value="Genomic_DNA"/>
</dbReference>
<dbReference type="GO" id="GO:0005524">
    <property type="term" value="F:ATP binding"/>
    <property type="evidence" value="ECO:0007669"/>
    <property type="project" value="UniProtKB-KW"/>
</dbReference>
<evidence type="ECO:0000256" key="1">
    <source>
        <dbReference type="ARBA" id="ARBA00022741"/>
    </source>
</evidence>
<name>A0A848GY21_9BACT</name>
<evidence type="ECO:0000313" key="5">
    <source>
        <dbReference type="Proteomes" id="UP000583266"/>
    </source>
</evidence>
<feature type="domain" description="Zeta toxin" evidence="3">
    <location>
        <begin position="2"/>
        <end position="135"/>
    </location>
</feature>
<keyword evidence="1" id="KW-0547">Nucleotide-binding</keyword>
<dbReference type="InterPro" id="IPR010488">
    <property type="entry name" value="Zeta_toxin_domain"/>
</dbReference>
<gene>
    <name evidence="4" type="ORF">HHL17_30980</name>
</gene>
<accession>A0A848GY21</accession>
<evidence type="ECO:0000256" key="2">
    <source>
        <dbReference type="ARBA" id="ARBA00022840"/>
    </source>
</evidence>
<dbReference type="Gene3D" id="3.40.50.300">
    <property type="entry name" value="P-loop containing nucleotide triphosphate hydrolases"/>
    <property type="match status" value="1"/>
</dbReference>
<reference evidence="4 5" key="1">
    <citation type="submission" date="2020-04" db="EMBL/GenBank/DDBJ databases">
        <title>Chitinophaga sp. G-6-1-13 sp. nov., isolated from soil.</title>
        <authorList>
            <person name="Dahal R.H."/>
            <person name="Chaudhary D.K."/>
        </authorList>
    </citation>
    <scope>NUCLEOTIDE SEQUENCE [LARGE SCALE GENOMIC DNA]</scope>
    <source>
        <strain evidence="4 5">G-6-1-13</strain>
    </source>
</reference>
<dbReference type="AlphaFoldDB" id="A0A848GY21"/>
<comment type="caution">
    <text evidence="4">The sequence shown here is derived from an EMBL/GenBank/DDBJ whole genome shotgun (WGS) entry which is preliminary data.</text>
</comment>
<protein>
    <submittedName>
        <fullName evidence="4">Zeta toxin</fullName>
    </submittedName>
</protein>
<dbReference type="Proteomes" id="UP000583266">
    <property type="component" value="Unassembled WGS sequence"/>
</dbReference>
<keyword evidence="2" id="KW-0067">ATP-binding</keyword>
<dbReference type="SUPFAM" id="SSF52540">
    <property type="entry name" value="P-loop containing nucleoside triphosphate hydrolases"/>
    <property type="match status" value="1"/>
</dbReference>
<evidence type="ECO:0000259" key="3">
    <source>
        <dbReference type="Pfam" id="PF06414"/>
    </source>
</evidence>
<dbReference type="Pfam" id="PF06414">
    <property type="entry name" value="Zeta_toxin"/>
    <property type="match status" value="1"/>
</dbReference>
<dbReference type="GO" id="GO:0016301">
    <property type="term" value="F:kinase activity"/>
    <property type="evidence" value="ECO:0007669"/>
    <property type="project" value="InterPro"/>
</dbReference>